<proteinExistence type="predicted"/>
<sequence>MGWRAQRVEKSLRTTLYPPLNMARRRSKMFKQVSNVHLETVEEADWSSFLKLEKQDPSMKSAYIDKIRISWLLDTDEGDDPNNAILFVASHDDALDSSTPANNDGYVISATASRGGGGVVTLDIKRRITMDYVGSNAEVQKLLTGSSGAPIYLHARKSDTGSQSNYYLVIETWGRWFDATSL</sequence>
<name>S4TE40_9VIRU</name>
<dbReference type="EMBL" id="JX904288">
    <property type="protein sequence ID" value="AGA18331.1"/>
    <property type="molecule type" value="Genomic_DNA"/>
</dbReference>
<accession>S4TE40</accession>
<evidence type="ECO:0000313" key="1">
    <source>
        <dbReference type="EMBL" id="AGA18331.1"/>
    </source>
</evidence>
<organism evidence="1">
    <name type="scientific">uncultured marine virus</name>
    <dbReference type="NCBI Taxonomy" id="186617"/>
    <lineage>
        <taxon>Viruses</taxon>
        <taxon>environmental samples</taxon>
    </lineage>
</organism>
<protein>
    <submittedName>
        <fullName evidence="1">Uncharacterized protein</fullName>
    </submittedName>
</protein>
<reference evidence="1" key="1">
    <citation type="journal article" date="2013" name="ISME J.">
        <title>Previously unknown and highly divergent ssDNA viruses populate the oceans.</title>
        <authorList>
            <person name="Labonte J.M."/>
            <person name="Suttle C.A."/>
        </authorList>
    </citation>
    <scope>NUCLEOTIDE SEQUENCE</scope>
</reference>